<dbReference type="PANTHER" id="PTHR43194">
    <property type="entry name" value="HYDROLASE ALPHA/BETA FOLD FAMILY"/>
    <property type="match status" value="1"/>
</dbReference>
<dbReference type="PANTHER" id="PTHR43194:SF5">
    <property type="entry name" value="PIMELOYL-[ACYL-CARRIER PROTEIN] METHYL ESTER ESTERASE"/>
    <property type="match status" value="1"/>
</dbReference>
<name>A0A1K2H3N9_9NEIS</name>
<organism evidence="2 3">
    <name type="scientific">Chitinimonas taiwanensis DSM 18899</name>
    <dbReference type="NCBI Taxonomy" id="1121279"/>
    <lineage>
        <taxon>Bacteria</taxon>
        <taxon>Pseudomonadati</taxon>
        <taxon>Pseudomonadota</taxon>
        <taxon>Betaproteobacteria</taxon>
        <taxon>Neisseriales</taxon>
        <taxon>Chitinibacteraceae</taxon>
        <taxon>Chitinimonas</taxon>
    </lineage>
</organism>
<dbReference type="InterPro" id="IPR050228">
    <property type="entry name" value="Carboxylesterase_BioH"/>
</dbReference>
<sequence>MAAKQTQRWVLLRGLGREARHWGDFPGRLTEALGEARVLTPDLPGNGQHWQAASATRIEAQTTALRAALGTELQAGPVNVIAISLGGMVALDWASRFPTEVDRLVLISTSLAGLAPFWQRLRWQRYPALLQLLFQPAATREASILALTSNRPERAAQVLGDWQRWQAEAPVSSLNLLRQLWAAARFRPPAHWPSCPGLLLASAQDGLVDPRCSQALAVATGWPLALHAQAGHDLPLDAADWLVEQIVLWINEAAQEGA</sequence>
<dbReference type="Pfam" id="PF12697">
    <property type="entry name" value="Abhydrolase_6"/>
    <property type="match status" value="1"/>
</dbReference>
<dbReference type="InterPro" id="IPR000073">
    <property type="entry name" value="AB_hydrolase_1"/>
</dbReference>
<dbReference type="OrthoDB" id="5290302at2"/>
<evidence type="ECO:0000313" key="3">
    <source>
        <dbReference type="Proteomes" id="UP000186513"/>
    </source>
</evidence>
<dbReference type="AlphaFoldDB" id="A0A1K2H3N9"/>
<dbReference type="RefSeq" id="WP_072426673.1">
    <property type="nucleotide sequence ID" value="NZ_FPKR01000001.1"/>
</dbReference>
<dbReference type="SUPFAM" id="SSF53474">
    <property type="entry name" value="alpha/beta-Hydrolases"/>
    <property type="match status" value="1"/>
</dbReference>
<keyword evidence="3" id="KW-1185">Reference proteome</keyword>
<proteinExistence type="predicted"/>
<protein>
    <submittedName>
        <fullName evidence="2">Pimeloyl-ACP methyl ester carboxylesterase</fullName>
    </submittedName>
</protein>
<dbReference type="Proteomes" id="UP000186513">
    <property type="component" value="Unassembled WGS sequence"/>
</dbReference>
<dbReference type="STRING" id="1121279.SAMN02745887_00115"/>
<evidence type="ECO:0000313" key="2">
    <source>
        <dbReference type="EMBL" id="SFZ70231.1"/>
    </source>
</evidence>
<dbReference type="EMBL" id="FPKR01000001">
    <property type="protein sequence ID" value="SFZ70231.1"/>
    <property type="molecule type" value="Genomic_DNA"/>
</dbReference>
<feature type="domain" description="AB hydrolase-1" evidence="1">
    <location>
        <begin position="10"/>
        <end position="244"/>
    </location>
</feature>
<dbReference type="PRINTS" id="PR00111">
    <property type="entry name" value="ABHYDROLASE"/>
</dbReference>
<reference evidence="2 3" key="1">
    <citation type="submission" date="2016-11" db="EMBL/GenBank/DDBJ databases">
        <authorList>
            <person name="Jaros S."/>
            <person name="Januszkiewicz K."/>
            <person name="Wedrychowicz H."/>
        </authorList>
    </citation>
    <scope>NUCLEOTIDE SEQUENCE [LARGE SCALE GENOMIC DNA]</scope>
    <source>
        <strain evidence="2 3">DSM 18899</strain>
    </source>
</reference>
<dbReference type="Gene3D" id="3.40.50.1820">
    <property type="entry name" value="alpha/beta hydrolase"/>
    <property type="match status" value="1"/>
</dbReference>
<dbReference type="InterPro" id="IPR029058">
    <property type="entry name" value="AB_hydrolase_fold"/>
</dbReference>
<evidence type="ECO:0000259" key="1">
    <source>
        <dbReference type="Pfam" id="PF12697"/>
    </source>
</evidence>
<gene>
    <name evidence="2" type="ORF">SAMN02745887_00115</name>
</gene>
<accession>A0A1K2H3N9</accession>